<reference evidence="3 4" key="1">
    <citation type="submission" date="2024-04" db="EMBL/GenBank/DDBJ databases">
        <title>Dissimilatory iodate-reducing microorganisms contribute to the enrichment of iodine in groundwater.</title>
        <authorList>
            <person name="Jiang Z."/>
        </authorList>
    </citation>
    <scope>NUCLEOTIDE SEQUENCE [LARGE SCALE GENOMIC DNA]</scope>
    <source>
        <strain evidence="3 4">NCP973</strain>
    </source>
</reference>
<evidence type="ECO:0000313" key="4">
    <source>
        <dbReference type="Proteomes" id="UP001479520"/>
    </source>
</evidence>
<dbReference type="InterPro" id="IPR014861">
    <property type="entry name" value="CNP1-like_dom"/>
</dbReference>
<gene>
    <name evidence="3" type="ORF">AADV58_04620</name>
</gene>
<keyword evidence="1" id="KW-0732">Signal</keyword>
<evidence type="ECO:0000259" key="2">
    <source>
        <dbReference type="Pfam" id="PF08750"/>
    </source>
</evidence>
<accession>A0ABZ2XJA1</accession>
<dbReference type="Proteomes" id="UP001479520">
    <property type="component" value="Chromosome"/>
</dbReference>
<evidence type="ECO:0000313" key="3">
    <source>
        <dbReference type="EMBL" id="WZJ22443.1"/>
    </source>
</evidence>
<feature type="signal peptide" evidence="1">
    <location>
        <begin position="1"/>
        <end position="21"/>
    </location>
</feature>
<dbReference type="EMBL" id="CP151406">
    <property type="protein sequence ID" value="WZJ22443.1"/>
    <property type="molecule type" value="Genomic_DNA"/>
</dbReference>
<name>A0ABZ2XJA1_9RHOO</name>
<sequence length="171" mass="18752">MKRPNIFCLGFLLSLAGSAWASSAFDEEPVIWREAEVVFPAVPAAEGMQAFFVSAAASNRFLVDPASITVGGDGVVRYVLLVETPGGARNMTFEGMRCASREKRIYASARRDGSWSPSRNEAWEKIRNIAPNRQHAALFLDYFCPGGVIVRTPDEARDALNKGGHPSNMTW</sequence>
<evidence type="ECO:0000256" key="1">
    <source>
        <dbReference type="SAM" id="SignalP"/>
    </source>
</evidence>
<protein>
    <submittedName>
        <fullName evidence="3">CNP1-like family protein</fullName>
    </submittedName>
</protein>
<organism evidence="3 4">
    <name type="scientific">Azonexus hydrophilus</name>
    <dbReference type="NCBI Taxonomy" id="418702"/>
    <lineage>
        <taxon>Bacteria</taxon>
        <taxon>Pseudomonadati</taxon>
        <taxon>Pseudomonadota</taxon>
        <taxon>Betaproteobacteria</taxon>
        <taxon>Rhodocyclales</taxon>
        <taxon>Azonexaceae</taxon>
        <taxon>Azonexus</taxon>
    </lineage>
</organism>
<feature type="chain" id="PRO_5046685351" evidence="1">
    <location>
        <begin position="22"/>
        <end position="171"/>
    </location>
</feature>
<keyword evidence="4" id="KW-1185">Reference proteome</keyword>
<proteinExistence type="predicted"/>
<feature type="domain" description="CNP1-like uncharacterised" evidence="2">
    <location>
        <begin position="31"/>
        <end position="160"/>
    </location>
</feature>
<dbReference type="Pfam" id="PF08750">
    <property type="entry name" value="CNP1"/>
    <property type="match status" value="1"/>
</dbReference>
<dbReference type="RefSeq" id="WP_043421186.1">
    <property type="nucleotide sequence ID" value="NZ_CP151406.1"/>
</dbReference>